<reference evidence="1 2" key="1">
    <citation type="submission" date="2018-11" db="EMBL/GenBank/DDBJ databases">
        <authorList>
            <consortium name="Pathogen Informatics"/>
        </authorList>
    </citation>
    <scope>NUCLEOTIDE SEQUENCE [LARGE SCALE GENOMIC DNA]</scope>
</reference>
<dbReference type="InterPro" id="IPR035126">
    <property type="entry name" value="SCVP"/>
</dbReference>
<evidence type="ECO:0000313" key="1">
    <source>
        <dbReference type="EMBL" id="VDP03529.1"/>
    </source>
</evidence>
<gene>
    <name evidence="1" type="ORF">HPBE_LOCUS15671</name>
</gene>
<dbReference type="OrthoDB" id="5859101at2759"/>
<sequence>MGRRKRSIEPIVVTVVSDELFDDARNEEYLKVAQTLQKITNKGGKFAVEYTVIAEADCYAIRNFVVDAKKTTKHFNYATVMCDDGKFVV</sequence>
<protein>
    <submittedName>
        <fullName evidence="3">Cystatin domain-containing protein</fullName>
    </submittedName>
</protein>
<dbReference type="AlphaFoldDB" id="A0A183G2V3"/>
<dbReference type="Pfam" id="PF17619">
    <property type="entry name" value="SCVP"/>
    <property type="match status" value="1"/>
</dbReference>
<organism evidence="2 3">
    <name type="scientific">Heligmosomoides polygyrus</name>
    <name type="common">Parasitic roundworm</name>
    <dbReference type="NCBI Taxonomy" id="6339"/>
    <lineage>
        <taxon>Eukaryota</taxon>
        <taxon>Metazoa</taxon>
        <taxon>Ecdysozoa</taxon>
        <taxon>Nematoda</taxon>
        <taxon>Chromadorea</taxon>
        <taxon>Rhabditida</taxon>
        <taxon>Rhabditina</taxon>
        <taxon>Rhabditomorpha</taxon>
        <taxon>Strongyloidea</taxon>
        <taxon>Heligmosomidae</taxon>
        <taxon>Heligmosomoides</taxon>
    </lineage>
</organism>
<accession>A0A3P8DT76</accession>
<evidence type="ECO:0000313" key="3">
    <source>
        <dbReference type="WBParaSite" id="HPBE_0001567201-mRNA-1"/>
    </source>
</evidence>
<dbReference type="WBParaSite" id="HPBE_0001567201-mRNA-1">
    <property type="protein sequence ID" value="HPBE_0001567201-mRNA-1"/>
    <property type="gene ID" value="HPBE_0001567201"/>
</dbReference>
<dbReference type="EMBL" id="UZAH01028979">
    <property type="protein sequence ID" value="VDP03529.1"/>
    <property type="molecule type" value="Genomic_DNA"/>
</dbReference>
<accession>A0A183G2V3</accession>
<keyword evidence="2" id="KW-1185">Reference proteome</keyword>
<reference evidence="3" key="2">
    <citation type="submission" date="2019-09" db="UniProtKB">
        <authorList>
            <consortium name="WormBaseParasite"/>
        </authorList>
    </citation>
    <scope>IDENTIFICATION</scope>
</reference>
<dbReference type="Proteomes" id="UP000050761">
    <property type="component" value="Unassembled WGS sequence"/>
</dbReference>
<proteinExistence type="predicted"/>
<name>A0A183G2V3_HELPZ</name>
<evidence type="ECO:0000313" key="2">
    <source>
        <dbReference type="Proteomes" id="UP000050761"/>
    </source>
</evidence>